<dbReference type="EMBL" id="CP018477">
    <property type="protein sequence ID" value="ASV73857.1"/>
    <property type="molecule type" value="Genomic_DNA"/>
</dbReference>
<protein>
    <submittedName>
        <fullName evidence="1">Uncharacterized protein</fullName>
    </submittedName>
</protein>
<dbReference type="Proteomes" id="UP000215086">
    <property type="component" value="Chromosome"/>
</dbReference>
<dbReference type="AlphaFoldDB" id="A0A286RD49"/>
<accession>A0A286RD49</accession>
<reference evidence="1 2" key="1">
    <citation type="journal article" name="Front. Microbiol.">
        <title>Sugar Metabolism of the First Thermophilic Planctomycete Thermogutta terrifontis: Comparative Genomic and Transcriptomic Approaches.</title>
        <authorList>
            <person name="Elcheninov A.G."/>
            <person name="Menzel P."/>
            <person name="Gudbergsdottir S.R."/>
            <person name="Slesarev A.I."/>
            <person name="Kadnikov V.V."/>
            <person name="Krogh A."/>
            <person name="Bonch-Osmolovskaya E.A."/>
            <person name="Peng X."/>
            <person name="Kublanov I.V."/>
        </authorList>
    </citation>
    <scope>NUCLEOTIDE SEQUENCE [LARGE SCALE GENOMIC DNA]</scope>
    <source>
        <strain evidence="1 2">R1</strain>
    </source>
</reference>
<sequence length="39" mass="4178">MDFAAPGDFANPGCRVEFRSASIAMVEGVALTGTFRDNR</sequence>
<dbReference type="KEGG" id="ttf:THTE_1255"/>
<evidence type="ECO:0000313" key="1">
    <source>
        <dbReference type="EMBL" id="ASV73857.1"/>
    </source>
</evidence>
<keyword evidence="2" id="KW-1185">Reference proteome</keyword>
<organism evidence="1 2">
    <name type="scientific">Thermogutta terrifontis</name>
    <dbReference type="NCBI Taxonomy" id="1331910"/>
    <lineage>
        <taxon>Bacteria</taxon>
        <taxon>Pseudomonadati</taxon>
        <taxon>Planctomycetota</taxon>
        <taxon>Planctomycetia</taxon>
        <taxon>Pirellulales</taxon>
        <taxon>Thermoguttaceae</taxon>
        <taxon>Thermogutta</taxon>
    </lineage>
</organism>
<name>A0A286RD49_9BACT</name>
<proteinExistence type="predicted"/>
<evidence type="ECO:0000313" key="2">
    <source>
        <dbReference type="Proteomes" id="UP000215086"/>
    </source>
</evidence>
<gene>
    <name evidence="1" type="ORF">THTE_1255</name>
</gene>